<dbReference type="eggNOG" id="COG1566">
    <property type="taxonomic scope" value="Bacteria"/>
</dbReference>
<keyword evidence="2" id="KW-0472">Membrane</keyword>
<feature type="domain" description="CusB-like beta-barrel" evidence="4">
    <location>
        <begin position="262"/>
        <end position="304"/>
    </location>
</feature>
<evidence type="ECO:0000259" key="4">
    <source>
        <dbReference type="Pfam" id="PF25954"/>
    </source>
</evidence>
<proteinExistence type="predicted"/>
<dbReference type="EMBL" id="CP000927">
    <property type="protein sequence ID" value="ABZ69990.1"/>
    <property type="molecule type" value="Genomic_DNA"/>
</dbReference>
<keyword evidence="1" id="KW-0175">Coiled coil</keyword>
<dbReference type="Pfam" id="PF25954">
    <property type="entry name" value="Beta-barrel_RND_2"/>
    <property type="match status" value="1"/>
</dbReference>
<dbReference type="AlphaFoldDB" id="B0SVF1"/>
<dbReference type="PANTHER" id="PTHR30386:SF24">
    <property type="entry name" value="MULTIDRUG RESISTANCE EFFLUX PUMP"/>
    <property type="match status" value="1"/>
</dbReference>
<sequence>MSDPRTPPLAPPPPKRMWSRAAIPAMVAGLGGVLLVLYAWKLPPFTTTMQGTENAYVRGYVTQLAPKVDGYVTAVTVKDFETVRAGQVLVQIDDRIYRQKLAQAAASVQAAQAALDANLQAQTSNAAQIRLAQAQAESGRAALAKAQIDVRRAEPLLAQGWLAPSQRDVLQVAQRQASAGVAQTAANIDIARQALATTKVNRESLQASLANAQAAVELARIDLANTTIRAPEDGAVGEVGVKLGQYVPVGTLLMGVVPRETWVTANFKETQTAHIRVGQRAVVRVDALGGMTLRGHVERLGPAAGSEFAVIKPDNATGNFTKVVQRLPVRIVLDPNQEGVARLRPGMSVEARVDTADR</sequence>
<feature type="domain" description="Multidrug resistance protein MdtA-like barrel-sandwich hybrid" evidence="3">
    <location>
        <begin position="63"/>
        <end position="251"/>
    </location>
</feature>
<dbReference type="Gene3D" id="2.40.30.170">
    <property type="match status" value="1"/>
</dbReference>
<dbReference type="Pfam" id="PF25917">
    <property type="entry name" value="BSH_RND"/>
    <property type="match status" value="1"/>
</dbReference>
<evidence type="ECO:0000259" key="3">
    <source>
        <dbReference type="Pfam" id="PF25917"/>
    </source>
</evidence>
<dbReference type="InterPro" id="IPR058625">
    <property type="entry name" value="MdtA-like_BSH"/>
</dbReference>
<dbReference type="Gene3D" id="1.10.287.470">
    <property type="entry name" value="Helix hairpin bin"/>
    <property type="match status" value="2"/>
</dbReference>
<dbReference type="KEGG" id="cak:Caul_0859"/>
<gene>
    <name evidence="5" type="ordered locus">Caul_0859</name>
</gene>
<keyword evidence="2" id="KW-1133">Transmembrane helix</keyword>
<dbReference type="InterPro" id="IPR058792">
    <property type="entry name" value="Beta-barrel_RND_2"/>
</dbReference>
<reference evidence="5" key="1">
    <citation type="submission" date="2008-01" db="EMBL/GenBank/DDBJ databases">
        <title>Complete sequence of chromosome of Caulobacter sp. K31.</title>
        <authorList>
            <consortium name="US DOE Joint Genome Institute"/>
            <person name="Copeland A."/>
            <person name="Lucas S."/>
            <person name="Lapidus A."/>
            <person name="Barry K."/>
            <person name="Glavina del Rio T."/>
            <person name="Dalin E."/>
            <person name="Tice H."/>
            <person name="Pitluck S."/>
            <person name="Bruce D."/>
            <person name="Goodwin L."/>
            <person name="Thompson L.S."/>
            <person name="Brettin T."/>
            <person name="Detter J.C."/>
            <person name="Han C."/>
            <person name="Schmutz J."/>
            <person name="Larimer F."/>
            <person name="Land M."/>
            <person name="Hauser L."/>
            <person name="Kyrpides N."/>
            <person name="Kim E."/>
            <person name="Stephens C."/>
            <person name="Richardson P."/>
        </authorList>
    </citation>
    <scope>NUCLEOTIDE SEQUENCE [LARGE SCALE GENOMIC DNA]</scope>
    <source>
        <strain evidence="5">K31</strain>
    </source>
</reference>
<evidence type="ECO:0000256" key="2">
    <source>
        <dbReference type="SAM" id="Phobius"/>
    </source>
</evidence>
<feature type="coiled-coil region" evidence="1">
    <location>
        <begin position="195"/>
        <end position="222"/>
    </location>
</feature>
<dbReference type="PANTHER" id="PTHR30386">
    <property type="entry name" value="MEMBRANE FUSION SUBUNIT OF EMRAB-TOLC MULTIDRUG EFFLUX PUMP"/>
    <property type="match status" value="1"/>
</dbReference>
<dbReference type="STRING" id="366602.Caul_0859"/>
<name>B0SVF1_CAUSK</name>
<feature type="transmembrane region" description="Helical" evidence="2">
    <location>
        <begin position="21"/>
        <end position="40"/>
    </location>
</feature>
<dbReference type="HOGENOM" id="CLU_018816_15_1_5"/>
<dbReference type="Gene3D" id="2.40.50.100">
    <property type="match status" value="1"/>
</dbReference>
<dbReference type="InterPro" id="IPR050739">
    <property type="entry name" value="MFP"/>
</dbReference>
<protein>
    <submittedName>
        <fullName evidence="5">Secretion protein HlyD family protein</fullName>
    </submittedName>
</protein>
<dbReference type="SUPFAM" id="SSF111369">
    <property type="entry name" value="HlyD-like secretion proteins"/>
    <property type="match status" value="2"/>
</dbReference>
<evidence type="ECO:0000313" key="5">
    <source>
        <dbReference type="EMBL" id="ABZ69990.1"/>
    </source>
</evidence>
<dbReference type="PRINTS" id="PR01490">
    <property type="entry name" value="RTXTOXIND"/>
</dbReference>
<organism evidence="5">
    <name type="scientific">Caulobacter sp. (strain K31)</name>
    <dbReference type="NCBI Taxonomy" id="366602"/>
    <lineage>
        <taxon>Bacteria</taxon>
        <taxon>Pseudomonadati</taxon>
        <taxon>Pseudomonadota</taxon>
        <taxon>Alphaproteobacteria</taxon>
        <taxon>Caulobacterales</taxon>
        <taxon>Caulobacteraceae</taxon>
        <taxon>Caulobacter</taxon>
    </lineage>
</organism>
<evidence type="ECO:0000256" key="1">
    <source>
        <dbReference type="SAM" id="Coils"/>
    </source>
</evidence>
<keyword evidence="2" id="KW-0812">Transmembrane</keyword>
<accession>B0SVF1</accession>